<proteinExistence type="predicted"/>
<reference evidence="1" key="1">
    <citation type="journal article" date="2021" name="Proc. Natl. Acad. Sci. U.S.A.">
        <title>A Catalog of Tens of Thousands of Viruses from Human Metagenomes Reveals Hidden Associations with Chronic Diseases.</title>
        <authorList>
            <person name="Tisza M.J."/>
            <person name="Buck C.B."/>
        </authorList>
    </citation>
    <scope>NUCLEOTIDE SEQUENCE</scope>
    <source>
        <strain evidence="1">CtqwO1</strain>
    </source>
</reference>
<evidence type="ECO:0000313" key="1">
    <source>
        <dbReference type="EMBL" id="DAE20508.1"/>
    </source>
</evidence>
<sequence>MEQTLNQKTNTIIIDDGSKEYNIQNQHGETLAVFRFRPSDTNIISRFEEVQKFFENFSTEENESVKECEQRVIERIDYLVGADTGSTFFSVLGPFSPMNNGKLFVEVCMDALRDVIDKEFDVRIKKTQSRVNKYTLKYQKHRPNYTKKRRHG</sequence>
<name>A0A8S5QPG5_9CAUD</name>
<dbReference type="EMBL" id="BK015696">
    <property type="protein sequence ID" value="DAE20508.1"/>
    <property type="molecule type" value="Genomic_DNA"/>
</dbReference>
<protein>
    <submittedName>
        <fullName evidence="1">Tail assembly chaperone</fullName>
    </submittedName>
</protein>
<accession>A0A8S5QPG5</accession>
<organism evidence="1">
    <name type="scientific">Siphoviridae sp. ctqwO1</name>
    <dbReference type="NCBI Taxonomy" id="2826472"/>
    <lineage>
        <taxon>Viruses</taxon>
        <taxon>Duplodnaviria</taxon>
        <taxon>Heunggongvirae</taxon>
        <taxon>Uroviricota</taxon>
        <taxon>Caudoviricetes</taxon>
    </lineage>
</organism>